<evidence type="ECO:0000313" key="1">
    <source>
        <dbReference type="EMBL" id="CAD7651268.1"/>
    </source>
</evidence>
<dbReference type="AlphaFoldDB" id="A0A7R9M0U2"/>
<dbReference type="EMBL" id="OC919400">
    <property type="protein sequence ID" value="CAD7651268.1"/>
    <property type="molecule type" value="Genomic_DNA"/>
</dbReference>
<sequence length="300" mass="34160">QTSPSDKCITELKANQQYCGEQAAIVSGFGNKSLNLDYIKVQCCVGWLRMDCFNKVVRERCDSYEYNATHRNIKLQSDMIRIHLRHDQKISDIGRPEYDDSEVTIYAPEWVREAIDILSGHIPKGTGLCITGGNGVTKIGNLTLKDCVIMSRLISDWVLPDPTISAECELKYDQASKECGEKYGYEWRQKISSNDLANNANQRHKMFCCMKWDVSDCMEQFIKVECTEEDYEVIAEIFKKKVDYLSKGNCSQYAYKAPECQSNSVADSLQSDSNSSQSLTQTLIFIIISFVRKKYSVAEK</sequence>
<feature type="non-terminal residue" evidence="1">
    <location>
        <position position="300"/>
    </location>
</feature>
<keyword evidence="2" id="KW-1185">Reference proteome</keyword>
<protein>
    <submittedName>
        <fullName evidence="1">Uncharacterized protein</fullName>
    </submittedName>
</protein>
<dbReference type="Proteomes" id="UP000728032">
    <property type="component" value="Unassembled WGS sequence"/>
</dbReference>
<name>A0A7R9M0U2_9ACAR</name>
<gene>
    <name evidence="1" type="ORF">ONB1V03_LOCUS8217</name>
</gene>
<accession>A0A7R9M0U2</accession>
<dbReference type="OrthoDB" id="10571468at2759"/>
<proteinExistence type="predicted"/>
<organism evidence="1">
    <name type="scientific">Oppiella nova</name>
    <dbReference type="NCBI Taxonomy" id="334625"/>
    <lineage>
        <taxon>Eukaryota</taxon>
        <taxon>Metazoa</taxon>
        <taxon>Ecdysozoa</taxon>
        <taxon>Arthropoda</taxon>
        <taxon>Chelicerata</taxon>
        <taxon>Arachnida</taxon>
        <taxon>Acari</taxon>
        <taxon>Acariformes</taxon>
        <taxon>Sarcoptiformes</taxon>
        <taxon>Oribatida</taxon>
        <taxon>Brachypylina</taxon>
        <taxon>Oppioidea</taxon>
        <taxon>Oppiidae</taxon>
        <taxon>Oppiella</taxon>
    </lineage>
</organism>
<dbReference type="EMBL" id="CAJPVJ010004575">
    <property type="protein sequence ID" value="CAG2168731.1"/>
    <property type="molecule type" value="Genomic_DNA"/>
</dbReference>
<evidence type="ECO:0000313" key="2">
    <source>
        <dbReference type="Proteomes" id="UP000728032"/>
    </source>
</evidence>
<reference evidence="1" key="1">
    <citation type="submission" date="2020-11" db="EMBL/GenBank/DDBJ databases">
        <authorList>
            <person name="Tran Van P."/>
        </authorList>
    </citation>
    <scope>NUCLEOTIDE SEQUENCE</scope>
</reference>
<feature type="non-terminal residue" evidence="1">
    <location>
        <position position="1"/>
    </location>
</feature>